<gene>
    <name evidence="2" type="ORF">GCM10012289_02910</name>
</gene>
<feature type="chain" id="PRO_5038126709" description="Secreted protein" evidence="1">
    <location>
        <begin position="28"/>
        <end position="267"/>
    </location>
</feature>
<dbReference type="EMBL" id="BMNH01000001">
    <property type="protein sequence ID" value="GGO61213.1"/>
    <property type="molecule type" value="Genomic_DNA"/>
</dbReference>
<organism evidence="2 3">
    <name type="scientific">Nonomuraea cavernae</name>
    <dbReference type="NCBI Taxonomy" id="2045107"/>
    <lineage>
        <taxon>Bacteria</taxon>
        <taxon>Bacillati</taxon>
        <taxon>Actinomycetota</taxon>
        <taxon>Actinomycetes</taxon>
        <taxon>Streptosporangiales</taxon>
        <taxon>Streptosporangiaceae</taxon>
        <taxon>Nonomuraea</taxon>
    </lineage>
</organism>
<keyword evidence="3" id="KW-1185">Reference proteome</keyword>
<accession>A0A917YRC8</accession>
<reference evidence="2" key="1">
    <citation type="journal article" date="2014" name="Int. J. Syst. Evol. Microbiol.">
        <title>Complete genome sequence of Corynebacterium casei LMG S-19264T (=DSM 44701T), isolated from a smear-ripened cheese.</title>
        <authorList>
            <consortium name="US DOE Joint Genome Institute (JGI-PGF)"/>
            <person name="Walter F."/>
            <person name="Albersmeier A."/>
            <person name="Kalinowski J."/>
            <person name="Ruckert C."/>
        </authorList>
    </citation>
    <scope>NUCLEOTIDE SEQUENCE</scope>
    <source>
        <strain evidence="2">CGMCC 4.7368</strain>
    </source>
</reference>
<evidence type="ECO:0000313" key="3">
    <source>
        <dbReference type="Proteomes" id="UP000646523"/>
    </source>
</evidence>
<sequence>MKRTSLGLAVFAIAGLATAVPATSASAATTEAAATEAAATSAALGATAVTGVATTVTAADPGPETCRQGYVWRVARSSDLVCVLPKTRSQVAADNAAKAGRWTNGAYGPHTCVVPYVWREAYKGDDVCVTGTQRDLAAADNRASSGRKVLAKLWITKYTVPPKDNGDGTATSTSVDDIARLKLNGSHYNFGKVQLVIRWSHNDAVYWHGSVTAKSNGGYPGGSFGYKTGKFDCSAKNKPANAYAYAYDTMSGRYSARVPVRIGCAVL</sequence>
<evidence type="ECO:0008006" key="4">
    <source>
        <dbReference type="Google" id="ProtNLM"/>
    </source>
</evidence>
<reference evidence="2" key="2">
    <citation type="submission" date="2020-09" db="EMBL/GenBank/DDBJ databases">
        <authorList>
            <person name="Sun Q."/>
            <person name="Zhou Y."/>
        </authorList>
    </citation>
    <scope>NUCLEOTIDE SEQUENCE</scope>
    <source>
        <strain evidence="2">CGMCC 4.7368</strain>
    </source>
</reference>
<dbReference type="AlphaFoldDB" id="A0A917YRC8"/>
<feature type="signal peptide" evidence="1">
    <location>
        <begin position="1"/>
        <end position="27"/>
    </location>
</feature>
<comment type="caution">
    <text evidence="2">The sequence shown here is derived from an EMBL/GenBank/DDBJ whole genome shotgun (WGS) entry which is preliminary data.</text>
</comment>
<protein>
    <recommendedName>
        <fullName evidence="4">Secreted protein</fullName>
    </recommendedName>
</protein>
<evidence type="ECO:0000256" key="1">
    <source>
        <dbReference type="SAM" id="SignalP"/>
    </source>
</evidence>
<evidence type="ECO:0000313" key="2">
    <source>
        <dbReference type="EMBL" id="GGO61213.1"/>
    </source>
</evidence>
<dbReference type="Proteomes" id="UP000646523">
    <property type="component" value="Unassembled WGS sequence"/>
</dbReference>
<name>A0A917YRC8_9ACTN</name>
<proteinExistence type="predicted"/>
<keyword evidence="1" id="KW-0732">Signal</keyword>
<dbReference type="RefSeq" id="WP_189122086.1">
    <property type="nucleotide sequence ID" value="NZ_BMNH01000001.1"/>
</dbReference>